<keyword evidence="4" id="KW-0547">Nucleotide-binding</keyword>
<name>A0A6S6UHH7_9GAMM</name>
<evidence type="ECO:0000313" key="4">
    <source>
        <dbReference type="EMBL" id="CAA6830161.1"/>
    </source>
</evidence>
<dbReference type="SUPFAM" id="SSF55729">
    <property type="entry name" value="Acyl-CoA N-acyltransferases (Nat)"/>
    <property type="match status" value="1"/>
</dbReference>
<keyword evidence="4" id="KW-0067">ATP-binding</keyword>
<dbReference type="InterPro" id="IPR000182">
    <property type="entry name" value="GNAT_dom"/>
</dbReference>
<dbReference type="Gene3D" id="3.40.630.30">
    <property type="match status" value="1"/>
</dbReference>
<dbReference type="PANTHER" id="PTHR43877">
    <property type="entry name" value="AMINOALKYLPHOSPHONATE N-ACETYLTRANSFERASE-RELATED-RELATED"/>
    <property type="match status" value="1"/>
</dbReference>
<dbReference type="CDD" id="cd04301">
    <property type="entry name" value="NAT_SF"/>
    <property type="match status" value="1"/>
</dbReference>
<dbReference type="GO" id="GO:0004386">
    <property type="term" value="F:helicase activity"/>
    <property type="evidence" value="ECO:0007669"/>
    <property type="project" value="UniProtKB-KW"/>
</dbReference>
<dbReference type="GO" id="GO:0016747">
    <property type="term" value="F:acyltransferase activity, transferring groups other than amino-acyl groups"/>
    <property type="evidence" value="ECO:0007669"/>
    <property type="project" value="InterPro"/>
</dbReference>
<dbReference type="EMBL" id="CACVAT010000566">
    <property type="protein sequence ID" value="CAA6830161.1"/>
    <property type="molecule type" value="Genomic_DNA"/>
</dbReference>
<keyword evidence="1" id="KW-0808">Transferase</keyword>
<dbReference type="PROSITE" id="PS51186">
    <property type="entry name" value="GNAT"/>
    <property type="match status" value="1"/>
</dbReference>
<evidence type="ECO:0000259" key="3">
    <source>
        <dbReference type="PROSITE" id="PS51186"/>
    </source>
</evidence>
<proteinExistence type="predicted"/>
<dbReference type="Pfam" id="PF00583">
    <property type="entry name" value="Acetyltransf_1"/>
    <property type="match status" value="1"/>
</dbReference>
<keyword evidence="4" id="KW-0378">Hydrolase</keyword>
<evidence type="ECO:0000256" key="1">
    <source>
        <dbReference type="ARBA" id="ARBA00022679"/>
    </source>
</evidence>
<protein>
    <submittedName>
        <fullName evidence="4">Protein export cytoplasm protein SecA ATPase RNA helicase (TC 3.A.5.1.1)</fullName>
    </submittedName>
</protein>
<gene>
    <name evidence="4" type="ORF">HELGO_WM24216</name>
</gene>
<dbReference type="AlphaFoldDB" id="A0A6S6UHH7"/>
<dbReference type="InterPro" id="IPR016181">
    <property type="entry name" value="Acyl_CoA_acyltransferase"/>
</dbReference>
<dbReference type="InterPro" id="IPR050832">
    <property type="entry name" value="Bact_Acetyltransf"/>
</dbReference>
<evidence type="ECO:0000256" key="2">
    <source>
        <dbReference type="ARBA" id="ARBA00023315"/>
    </source>
</evidence>
<feature type="domain" description="N-acetyltransferase" evidence="3">
    <location>
        <begin position="6"/>
        <end position="155"/>
    </location>
</feature>
<accession>A0A6S6UHH7</accession>
<reference evidence="4" key="1">
    <citation type="submission" date="2020-01" db="EMBL/GenBank/DDBJ databases">
        <authorList>
            <person name="Meier V. D."/>
            <person name="Meier V D."/>
        </authorList>
    </citation>
    <scope>NUCLEOTIDE SEQUENCE</scope>
    <source>
        <strain evidence="4">HLG_WM_MAG_09</strain>
    </source>
</reference>
<keyword evidence="2" id="KW-0012">Acyltransferase</keyword>
<organism evidence="4">
    <name type="scientific">uncultured Thiotrichaceae bacterium</name>
    <dbReference type="NCBI Taxonomy" id="298394"/>
    <lineage>
        <taxon>Bacteria</taxon>
        <taxon>Pseudomonadati</taxon>
        <taxon>Pseudomonadota</taxon>
        <taxon>Gammaproteobacteria</taxon>
        <taxon>Thiotrichales</taxon>
        <taxon>Thiotrichaceae</taxon>
        <taxon>environmental samples</taxon>
    </lineage>
</organism>
<sequence>MSQSPINIRQATPQDAQAIADFNSLMAMETEGKTLQPDTIFSGVTNMIANPAYGYYLVAEQDGQVVGSLMVTSEWSDWRDGLFWWIQSVYIRKEWRRQGIYRKLYDMVKTLAAENGNICGYRLYVEKDNLKAQQTYQSLGMTETDYFIYEAMTES</sequence>
<keyword evidence="4" id="KW-0347">Helicase</keyword>